<reference evidence="1 2" key="1">
    <citation type="journal article" date="2024" name="Chem. Sci.">
        <title>Discovery of megapolipeptins by genome mining of a Burkholderiales bacteria collection.</title>
        <authorList>
            <person name="Paulo B.S."/>
            <person name="Recchia M.J.J."/>
            <person name="Lee S."/>
            <person name="Fergusson C.H."/>
            <person name="Romanowski S.B."/>
            <person name="Hernandez A."/>
            <person name="Krull N."/>
            <person name="Liu D.Y."/>
            <person name="Cavanagh H."/>
            <person name="Bos A."/>
            <person name="Gray C.A."/>
            <person name="Murphy B.T."/>
            <person name="Linington R.G."/>
            <person name="Eustaquio A.S."/>
        </authorList>
    </citation>
    <scope>NUCLEOTIDE SEQUENCE [LARGE SCALE GENOMIC DNA]</scope>
    <source>
        <strain evidence="1 2">RL17-350-BIC-A</strain>
    </source>
</reference>
<dbReference type="Proteomes" id="UP001629230">
    <property type="component" value="Unassembled WGS sequence"/>
</dbReference>
<protein>
    <submittedName>
        <fullName evidence="1">Uncharacterized protein</fullName>
    </submittedName>
</protein>
<comment type="caution">
    <text evidence="1">The sequence shown here is derived from an EMBL/GenBank/DDBJ whole genome shotgun (WGS) entry which is preliminary data.</text>
</comment>
<name>A0ABW9AWG5_9BURK</name>
<gene>
    <name evidence="1" type="ORF">PQR57_23895</name>
</gene>
<dbReference type="PROSITE" id="PS51257">
    <property type="entry name" value="PROKAR_LIPOPROTEIN"/>
    <property type="match status" value="1"/>
</dbReference>
<accession>A0ABW9AWG5</accession>
<dbReference type="EMBL" id="JAQQEZ010000017">
    <property type="protein sequence ID" value="MFM0004051.1"/>
    <property type="molecule type" value="Genomic_DNA"/>
</dbReference>
<keyword evidence="2" id="KW-1185">Reference proteome</keyword>
<sequence>MRADRAFGVFLTGIDWFVTVPAPSIGTASCALAPHGQCGVPLGTLPINWTRYSRSKAEVHRRPLALGRKDTPATVIVAEENEGDESRIRRPFDTHKPVLLVATMAKVRNPYAVRPSNPFLDKGAQ</sequence>
<organism evidence="1 2">
    <name type="scientific">Paraburkholderia dipogonis</name>
    <dbReference type="NCBI Taxonomy" id="1211383"/>
    <lineage>
        <taxon>Bacteria</taxon>
        <taxon>Pseudomonadati</taxon>
        <taxon>Pseudomonadota</taxon>
        <taxon>Betaproteobacteria</taxon>
        <taxon>Burkholderiales</taxon>
        <taxon>Burkholderiaceae</taxon>
        <taxon>Paraburkholderia</taxon>
    </lineage>
</organism>
<proteinExistence type="predicted"/>
<evidence type="ECO:0000313" key="2">
    <source>
        <dbReference type="Proteomes" id="UP001629230"/>
    </source>
</evidence>
<dbReference type="RefSeq" id="WP_408179002.1">
    <property type="nucleotide sequence ID" value="NZ_JAQQEZ010000017.1"/>
</dbReference>
<evidence type="ECO:0000313" key="1">
    <source>
        <dbReference type="EMBL" id="MFM0004051.1"/>
    </source>
</evidence>